<reference evidence="2 3" key="1">
    <citation type="submission" date="2018-05" db="EMBL/GenBank/DDBJ databases">
        <title>Streptomyces venezuelae.</title>
        <authorList>
            <person name="Kim W."/>
            <person name="Lee N."/>
            <person name="Cho B.-K."/>
        </authorList>
    </citation>
    <scope>NUCLEOTIDE SEQUENCE [LARGE SCALE GENOMIC DNA]</scope>
    <source>
        <strain evidence="2 3">ATCC 14584</strain>
    </source>
</reference>
<evidence type="ECO:0000313" key="2">
    <source>
        <dbReference type="EMBL" id="QES35075.1"/>
    </source>
</evidence>
<name>A0A5P2BX62_STRVZ</name>
<dbReference type="RefSeq" id="WP_150217198.1">
    <property type="nucleotide sequence ID" value="NZ_CP029192.1"/>
</dbReference>
<evidence type="ECO:0000313" key="3">
    <source>
        <dbReference type="Proteomes" id="UP000322927"/>
    </source>
</evidence>
<dbReference type="EMBL" id="CP029192">
    <property type="protein sequence ID" value="QES35075.1"/>
    <property type="molecule type" value="Genomic_DNA"/>
</dbReference>
<dbReference type="AlphaFoldDB" id="A0A5P2BX62"/>
<dbReference type="PROSITE" id="PS51257">
    <property type="entry name" value="PROKAR_LIPOPROTEIN"/>
    <property type="match status" value="1"/>
</dbReference>
<keyword evidence="1" id="KW-0732">Signal</keyword>
<gene>
    <name evidence="2" type="ORF">DEJ48_18140</name>
</gene>
<accession>A0A5P2BX62</accession>
<evidence type="ECO:0000256" key="1">
    <source>
        <dbReference type="SAM" id="SignalP"/>
    </source>
</evidence>
<organism evidence="2 3">
    <name type="scientific">Streptomyces venezuelae</name>
    <dbReference type="NCBI Taxonomy" id="54571"/>
    <lineage>
        <taxon>Bacteria</taxon>
        <taxon>Bacillati</taxon>
        <taxon>Actinomycetota</taxon>
        <taxon>Actinomycetes</taxon>
        <taxon>Kitasatosporales</taxon>
        <taxon>Streptomycetaceae</taxon>
        <taxon>Streptomyces</taxon>
    </lineage>
</organism>
<proteinExistence type="predicted"/>
<feature type="chain" id="PRO_5024933592" evidence="1">
    <location>
        <begin position="30"/>
        <end position="374"/>
    </location>
</feature>
<sequence length="374" mass="39193">MRHSLGLRRVFVIPLALAACLAATGTGSAAPPGGDRNDEQSAEQTRIDFAQRYRALQHGGIVRAANSAITCRRAVDRTAESCARTRGGRPGANEDFDMFYVDVDDDPNTYNSSTGEVRLPPHSRVSYARLYWGGNLRVGEQKPPKDNGRVLIAEPGGNYKPVIADTPVGHRVTDGADAFQASADVTRLVRSAGGGNYTVAQVNVAKGHSKAGAWGGWTLVVAYENAAEPLRALAVHDGFDALGGPGHRHAVRLRGVPGGTEGTVGVVAYDGDRGRRGDTVAASAGHTRPVPLTDAANPADDALNSTIGEPGAPARRNPAYPNTLGYDSDVFPLPQGPGPRAGDRPARHGDLTVHLASQDPAWVGVVFAAVAAKR</sequence>
<dbReference type="OrthoDB" id="3847058at2"/>
<protein>
    <submittedName>
        <fullName evidence="2">DUF3344 domain-containing protein</fullName>
    </submittedName>
</protein>
<feature type="signal peptide" evidence="1">
    <location>
        <begin position="1"/>
        <end position="29"/>
    </location>
</feature>
<dbReference type="Proteomes" id="UP000322927">
    <property type="component" value="Chromosome"/>
</dbReference>